<keyword evidence="1" id="KW-0677">Repeat</keyword>
<dbReference type="OrthoDB" id="248233at2759"/>
<dbReference type="Pfam" id="PF03351">
    <property type="entry name" value="DOMON"/>
    <property type="match status" value="1"/>
</dbReference>
<evidence type="ECO:0000259" key="3">
    <source>
        <dbReference type="PROSITE" id="PS50836"/>
    </source>
</evidence>
<proteinExistence type="predicted"/>
<feature type="domain" description="DOMON" evidence="3">
    <location>
        <begin position="276"/>
        <end position="411"/>
    </location>
</feature>
<evidence type="ECO:0000256" key="2">
    <source>
        <dbReference type="SAM" id="SignalP"/>
    </source>
</evidence>
<reference evidence="5 6" key="1">
    <citation type="submission" date="2020-04" db="EMBL/GenBank/DDBJ databases">
        <authorList>
            <person name="Wallbank WR R."/>
            <person name="Pardo Diaz C."/>
            <person name="Kozak K."/>
            <person name="Martin S."/>
            <person name="Jiggins C."/>
            <person name="Moest M."/>
            <person name="Warren A I."/>
            <person name="Byers J.R.P. K."/>
            <person name="Montejo-Kovacevich G."/>
            <person name="Yen C E."/>
        </authorList>
    </citation>
    <scope>NUCLEOTIDE SEQUENCE [LARGE SCALE GENOMIC DNA]</scope>
</reference>
<dbReference type="Proteomes" id="UP000494256">
    <property type="component" value="Unassembled WGS sequence"/>
</dbReference>
<dbReference type="EMBL" id="CADEBD010000290">
    <property type="protein sequence ID" value="CAB3232594.1"/>
    <property type="molecule type" value="Genomic_DNA"/>
</dbReference>
<feature type="signal peptide" evidence="2">
    <location>
        <begin position="1"/>
        <end position="18"/>
    </location>
</feature>
<dbReference type="InterPro" id="IPR052126">
    <property type="entry name" value="Spindle_Org/Thrombomodulin"/>
</dbReference>
<evidence type="ECO:0008006" key="7">
    <source>
        <dbReference type="Google" id="ProtNLM"/>
    </source>
</evidence>
<name>A0A8S0ZH54_ARCPL</name>
<gene>
    <name evidence="5" type="ORF">APLA_LOCUS5746</name>
</gene>
<keyword evidence="2" id="KW-0732">Signal</keyword>
<dbReference type="PROSITE" id="PS51549">
    <property type="entry name" value="DM13"/>
    <property type="match status" value="2"/>
</dbReference>
<evidence type="ECO:0000313" key="5">
    <source>
        <dbReference type="EMBL" id="CAB3232594.1"/>
    </source>
</evidence>
<protein>
    <recommendedName>
        <fullName evidence="7">Protein Skeletor</fullName>
    </recommendedName>
</protein>
<dbReference type="AlphaFoldDB" id="A0A8S0ZH54"/>
<dbReference type="SMART" id="SM00664">
    <property type="entry name" value="DoH"/>
    <property type="match status" value="1"/>
</dbReference>
<dbReference type="SMART" id="SM00686">
    <property type="entry name" value="DM13"/>
    <property type="match status" value="2"/>
</dbReference>
<comment type="caution">
    <text evidence="5">The sequence shown here is derived from an EMBL/GenBank/DDBJ whole genome shotgun (WGS) entry which is preliminary data.</text>
</comment>
<feature type="chain" id="PRO_5035720331" description="Protein Skeletor" evidence="2">
    <location>
        <begin position="19"/>
        <end position="682"/>
    </location>
</feature>
<organism evidence="5 6">
    <name type="scientific">Arctia plantaginis</name>
    <name type="common">Wood tiger moth</name>
    <name type="synonym">Phalaena plantaginis</name>
    <dbReference type="NCBI Taxonomy" id="874455"/>
    <lineage>
        <taxon>Eukaryota</taxon>
        <taxon>Metazoa</taxon>
        <taxon>Ecdysozoa</taxon>
        <taxon>Arthropoda</taxon>
        <taxon>Hexapoda</taxon>
        <taxon>Insecta</taxon>
        <taxon>Pterygota</taxon>
        <taxon>Neoptera</taxon>
        <taxon>Endopterygota</taxon>
        <taxon>Lepidoptera</taxon>
        <taxon>Glossata</taxon>
        <taxon>Ditrysia</taxon>
        <taxon>Noctuoidea</taxon>
        <taxon>Erebidae</taxon>
        <taxon>Arctiinae</taxon>
        <taxon>Arctia</taxon>
    </lineage>
</organism>
<dbReference type="CDD" id="cd09631">
    <property type="entry name" value="DOMON_DOH"/>
    <property type="match status" value="1"/>
</dbReference>
<sequence>MYQICFLLLIFGTKDSLSQDEEGPYRGKFIGKLNSYHHQVSGDVYAVDEWTLLLVNFNYDGTGDDTFFWAGDSGRPGPQGFIVQNEHGKTNILERYYNAEVMLTLPEGKRISRIKWLSIYDIGSQNAFADVYIPDEFEAPSARSVGPLAGSGSVSSKPVQFLDASTLLIPEFRYDGTGEEVYFWTGVGPQPSSRGMKIPDDYGYLEPLRAYKGEDVRLELPGGTTVFDIKWVSVWDQRTRTSLASVLVPDALNVPPADTKHHDYESKLPHCKQLHRDYQVSWEVFGNQITFELAAHISEDEYMAFGISGSETSSSMLGADVAVAQYDGALQRGLATDYNITALAPCVQVLGAWRGVCRDDRLGALDSNQVFTARRDDGLTVVSYRRNLQPMEPIDREWVVGRPMYVVWAVGRLDHEREPAFHRLYPKRDVRLDLAKADDTGDCVRFSVGNRPGLTSWDVAELFDPALRVFQFRLGPSGGPRGLAGRGPAAAPALAWYVNGQLAPDLQLRRGLTYSFKVFGGNDPHSANEYHPLIVTAEPVGGLERLGETAQRAARVLAGVHYTRRGRLTPTAAGGLCVARHAAGADRRRDADYATFRAFNRSLDWRCAAEPPADLRVAPNTTWPDIVYYHSFTHAGMGGRIYVVDRHKRNIGRTRPSAAPPSPRAAAAPAALAALLALLLYL</sequence>
<dbReference type="InterPro" id="IPR045266">
    <property type="entry name" value="DOH_DOMON"/>
</dbReference>
<evidence type="ECO:0000259" key="4">
    <source>
        <dbReference type="PROSITE" id="PS51549"/>
    </source>
</evidence>
<dbReference type="InterPro" id="IPR019545">
    <property type="entry name" value="DM13_domain"/>
</dbReference>
<feature type="domain" description="DM13" evidence="4">
    <location>
        <begin position="27"/>
        <end position="134"/>
    </location>
</feature>
<accession>A0A8S0ZH54</accession>
<dbReference type="PANTHER" id="PTHR24036">
    <property type="entry name" value="SKELETOR-RELATED"/>
    <property type="match status" value="1"/>
</dbReference>
<dbReference type="Pfam" id="PF10517">
    <property type="entry name" value="DM13"/>
    <property type="match status" value="2"/>
</dbReference>
<dbReference type="PANTHER" id="PTHR24036:SF16">
    <property type="entry name" value="KNICKKOPF"/>
    <property type="match status" value="1"/>
</dbReference>
<feature type="domain" description="DM13" evidence="4">
    <location>
        <begin position="142"/>
        <end position="249"/>
    </location>
</feature>
<evidence type="ECO:0000313" key="6">
    <source>
        <dbReference type="Proteomes" id="UP000494256"/>
    </source>
</evidence>
<dbReference type="InterPro" id="IPR005018">
    <property type="entry name" value="DOMON_domain"/>
</dbReference>
<evidence type="ECO:0000256" key="1">
    <source>
        <dbReference type="ARBA" id="ARBA00022737"/>
    </source>
</evidence>
<dbReference type="PROSITE" id="PS50836">
    <property type="entry name" value="DOMON"/>
    <property type="match status" value="1"/>
</dbReference>